<dbReference type="Gene3D" id="1.10.1740.30">
    <property type="entry name" value="Secreted effector protein SifA helical domain"/>
    <property type="match status" value="1"/>
</dbReference>
<dbReference type="EMBL" id="UGWI01000001">
    <property type="protein sequence ID" value="SUF38344.1"/>
    <property type="molecule type" value="Genomic_DNA"/>
</dbReference>
<evidence type="ECO:0000313" key="2">
    <source>
        <dbReference type="Proteomes" id="UP000254773"/>
    </source>
</evidence>
<protein>
    <submittedName>
        <fullName evidence="1">Effector protein SifA</fullName>
    </submittedName>
</protein>
<dbReference type="Proteomes" id="UP000254773">
    <property type="component" value="Unassembled WGS sequence"/>
</dbReference>
<sequence length="337" mass="38575">MPITIGNGYLKSEIFITPPENTREAWWKVLWEKIKDFFFSTGKAKADRCLHEILFADRPPTRERLTEIFFELKTLACTSHRDRFQVHNPHENDAIIIFRIMDQNEEDELLRITQSTDTFSCNIMGKSYLFMKDCPSILKSHPQMTLIINKRYSETVDYPLPSTLCLNLAGTPMLSVPLDNIEGYLYSEWRKGNLDAWKAQEKATYLAAKIQSGIEKTTRILHHANISESIQQSAFLETMALCGLKPLETPPPHTHIPIEKMVEEVLLADKAFQTFLVTDASAGQNMLAEIIEAISDKVFHALFRTDPQAIQKMAEEQLTALHIRSLRQGGNRLCCFL</sequence>
<gene>
    <name evidence="1" type="primary">sifA</name>
    <name evidence="1" type="ORF">NCTC9854_02662</name>
</gene>
<dbReference type="Gene3D" id="3.30.390.70">
    <property type="entry name" value="Salmonella typhimurium protein"/>
    <property type="match status" value="1"/>
</dbReference>
<dbReference type="InterPro" id="IPR044928">
    <property type="entry name" value="SifA_C_sf"/>
</dbReference>
<name>A0A379Q9F5_SALER</name>
<reference evidence="1 2" key="1">
    <citation type="submission" date="2018-06" db="EMBL/GenBank/DDBJ databases">
        <authorList>
            <consortium name="Pathogen Informatics"/>
            <person name="Doyle S."/>
        </authorList>
    </citation>
    <scope>NUCLEOTIDE SEQUENCE [LARGE SCALE GENOMIC DNA]</scope>
    <source>
        <strain evidence="1 2">NCTC9854</strain>
    </source>
</reference>
<dbReference type="AlphaFoldDB" id="A0A379Q9F5"/>
<accession>A0A379Q9F5</accession>
<dbReference type="InterPro" id="IPR010637">
    <property type="entry name" value="Sif"/>
</dbReference>
<organism evidence="1 2">
    <name type="scientific">Salmonella enterica</name>
    <name type="common">Salmonella choleraesuis</name>
    <dbReference type="NCBI Taxonomy" id="28901"/>
    <lineage>
        <taxon>Bacteria</taxon>
        <taxon>Pseudomonadati</taxon>
        <taxon>Pseudomonadota</taxon>
        <taxon>Gammaproteobacteria</taxon>
        <taxon>Enterobacterales</taxon>
        <taxon>Enterobacteriaceae</taxon>
        <taxon>Salmonella</taxon>
    </lineage>
</organism>
<dbReference type="Gene3D" id="3.30.2440.10">
    <property type="entry name" value="Secreted effector protein SifA"/>
    <property type="match status" value="1"/>
</dbReference>
<dbReference type="NCBIfam" id="NF007045">
    <property type="entry name" value="PRK09498.1"/>
    <property type="match status" value="1"/>
</dbReference>
<dbReference type="Pfam" id="PF06767">
    <property type="entry name" value="Sif"/>
    <property type="match status" value="1"/>
</dbReference>
<proteinExistence type="predicted"/>
<evidence type="ECO:0000313" key="1">
    <source>
        <dbReference type="EMBL" id="SUF38344.1"/>
    </source>
</evidence>